<feature type="compositionally biased region" description="Low complexity" evidence="1">
    <location>
        <begin position="168"/>
        <end position="177"/>
    </location>
</feature>
<feature type="region of interest" description="Disordered" evidence="1">
    <location>
        <begin position="217"/>
        <end position="289"/>
    </location>
</feature>
<name>A0A8T0XNW1_PANVG</name>
<proteinExistence type="predicted"/>
<organism evidence="2 3">
    <name type="scientific">Panicum virgatum</name>
    <name type="common">Blackwell switchgrass</name>
    <dbReference type="NCBI Taxonomy" id="38727"/>
    <lineage>
        <taxon>Eukaryota</taxon>
        <taxon>Viridiplantae</taxon>
        <taxon>Streptophyta</taxon>
        <taxon>Embryophyta</taxon>
        <taxon>Tracheophyta</taxon>
        <taxon>Spermatophyta</taxon>
        <taxon>Magnoliopsida</taxon>
        <taxon>Liliopsida</taxon>
        <taxon>Poales</taxon>
        <taxon>Poaceae</taxon>
        <taxon>PACMAD clade</taxon>
        <taxon>Panicoideae</taxon>
        <taxon>Panicodae</taxon>
        <taxon>Paniceae</taxon>
        <taxon>Panicinae</taxon>
        <taxon>Panicum</taxon>
        <taxon>Panicum sect. Hiantes</taxon>
    </lineage>
</organism>
<comment type="caution">
    <text evidence="2">The sequence shown here is derived from an EMBL/GenBank/DDBJ whole genome shotgun (WGS) entry which is preliminary data.</text>
</comment>
<feature type="compositionally biased region" description="Pro residues" evidence="1">
    <location>
        <begin position="71"/>
        <end position="84"/>
    </location>
</feature>
<dbReference type="AlphaFoldDB" id="A0A8T0XNW1"/>
<accession>A0A8T0XNW1</accession>
<gene>
    <name evidence="2" type="ORF">PVAP13_1KG208417</name>
</gene>
<keyword evidence="3" id="KW-1185">Reference proteome</keyword>
<feature type="compositionally biased region" description="Low complexity" evidence="1">
    <location>
        <begin position="261"/>
        <end position="274"/>
    </location>
</feature>
<protein>
    <submittedName>
        <fullName evidence="2">Uncharacterized protein</fullName>
    </submittedName>
</protein>
<feature type="region of interest" description="Disordered" evidence="1">
    <location>
        <begin position="1"/>
        <end position="23"/>
    </location>
</feature>
<dbReference type="Proteomes" id="UP000823388">
    <property type="component" value="Chromosome 1K"/>
</dbReference>
<reference evidence="2" key="1">
    <citation type="submission" date="2020-05" db="EMBL/GenBank/DDBJ databases">
        <title>WGS assembly of Panicum virgatum.</title>
        <authorList>
            <person name="Lovell J.T."/>
            <person name="Jenkins J."/>
            <person name="Shu S."/>
            <person name="Juenger T.E."/>
            <person name="Schmutz J."/>
        </authorList>
    </citation>
    <scope>NUCLEOTIDE SEQUENCE</scope>
    <source>
        <strain evidence="2">AP13</strain>
    </source>
</reference>
<feature type="region of interest" description="Disordered" evidence="1">
    <location>
        <begin position="47"/>
        <end position="178"/>
    </location>
</feature>
<feature type="compositionally biased region" description="Basic and acidic residues" evidence="1">
    <location>
        <begin position="232"/>
        <end position="246"/>
    </location>
</feature>
<dbReference type="EMBL" id="CM029037">
    <property type="protein sequence ID" value="KAG2661600.1"/>
    <property type="molecule type" value="Genomic_DNA"/>
</dbReference>
<evidence type="ECO:0000256" key="1">
    <source>
        <dbReference type="SAM" id="MobiDB-lite"/>
    </source>
</evidence>
<evidence type="ECO:0000313" key="2">
    <source>
        <dbReference type="EMBL" id="KAG2661600.1"/>
    </source>
</evidence>
<evidence type="ECO:0000313" key="3">
    <source>
        <dbReference type="Proteomes" id="UP000823388"/>
    </source>
</evidence>
<sequence length="289" mass="31247">MQNTPLNQIHPGFQPRRSSTWRQWPRQLPSPLSFSHRQVGHHLSSLFCLSPRTPCSPGARPRRRRSSHPLSPVPLLAPPSPPPGAALTLLSSLRGHGGPSPSSPPRAGGGAGSRAGRGPRRSWLAGPRAGGGQAQRPAWRSWLDGPRAGDGQARRPDPARRRRRLLATRRGAQSSAMARRRRAAAAMIGAASRTGAELELAVDPTHLVLELWLEEPAERGGRISSSSPATMDDSRRCSRRREREWEGEASSEPPLPCSLHRAASARTSAAPPREGAGRAGRVAEEQERE</sequence>